<dbReference type="Pfam" id="PF00009">
    <property type="entry name" value="GTP_EFTU"/>
    <property type="match status" value="1"/>
</dbReference>
<evidence type="ECO:0000259" key="13">
    <source>
        <dbReference type="PROSITE" id="PS51722"/>
    </source>
</evidence>
<dbReference type="InterPro" id="IPR009000">
    <property type="entry name" value="Transl_B-barrel_sf"/>
</dbReference>
<proteinExistence type="inferred from homology"/>
<evidence type="ECO:0000256" key="10">
    <source>
        <dbReference type="ARBA" id="ARBA00023134"/>
    </source>
</evidence>
<dbReference type="SUPFAM" id="SSF50447">
    <property type="entry name" value="Translation proteins"/>
    <property type="match status" value="1"/>
</dbReference>
<dbReference type="Pfam" id="PF03144">
    <property type="entry name" value="GTP_EFTU_D2"/>
    <property type="match status" value="1"/>
</dbReference>
<dbReference type="CDD" id="cd01884">
    <property type="entry name" value="EF_Tu"/>
    <property type="match status" value="1"/>
</dbReference>
<dbReference type="EC" id="3.6.5.3" evidence="11"/>
<comment type="function">
    <text evidence="11">GTP hydrolase that promotes the GTP-dependent binding of aminoacyl-tRNA to the A-site of ribosomes during protein biosynthesis.</text>
</comment>
<keyword evidence="8 11" id="KW-0378">Hydrolase</keyword>
<name>A0A386AZX9_9CHLO</name>
<evidence type="ECO:0000256" key="11">
    <source>
        <dbReference type="HAMAP-Rule" id="MF_00118"/>
    </source>
</evidence>
<keyword evidence="9 11" id="KW-0648">Protein biosynthesis</keyword>
<dbReference type="GO" id="GO:0003924">
    <property type="term" value="F:GTPase activity"/>
    <property type="evidence" value="ECO:0007669"/>
    <property type="project" value="UniProtKB-UniRule"/>
</dbReference>
<dbReference type="FunFam" id="2.40.30.10:FF:000046">
    <property type="entry name" value="Elongation factor Tu"/>
    <property type="match status" value="1"/>
</dbReference>
<evidence type="ECO:0000256" key="9">
    <source>
        <dbReference type="ARBA" id="ARBA00022917"/>
    </source>
</evidence>
<dbReference type="GO" id="GO:0003746">
    <property type="term" value="F:translation elongation factor activity"/>
    <property type="evidence" value="ECO:0007669"/>
    <property type="project" value="UniProtKB-UniRule"/>
</dbReference>
<dbReference type="CDD" id="cd03707">
    <property type="entry name" value="EFTU_III"/>
    <property type="match status" value="1"/>
</dbReference>
<dbReference type="NCBIfam" id="NF009372">
    <property type="entry name" value="PRK12735.1"/>
    <property type="match status" value="1"/>
</dbReference>
<evidence type="ECO:0000256" key="12">
    <source>
        <dbReference type="RuleBase" id="RU000325"/>
    </source>
</evidence>
<evidence type="ECO:0000256" key="3">
    <source>
        <dbReference type="ARBA" id="ARBA00007249"/>
    </source>
</evidence>
<dbReference type="InterPro" id="IPR033720">
    <property type="entry name" value="EFTU_2"/>
</dbReference>
<feature type="domain" description="Tr-type G" evidence="13">
    <location>
        <begin position="10"/>
        <end position="214"/>
    </location>
</feature>
<organism evidence="14">
    <name type="scientific">Callipsygma wilsonis</name>
    <dbReference type="NCBI Taxonomy" id="2320807"/>
    <lineage>
        <taxon>Eukaryota</taxon>
        <taxon>Viridiplantae</taxon>
        <taxon>Chlorophyta</taxon>
        <taxon>core chlorophytes</taxon>
        <taxon>Ulvophyceae</taxon>
        <taxon>TCBD clade</taxon>
        <taxon>Bryopsidales</taxon>
        <taxon>Halimedineae</taxon>
        <taxon>Halimedaceae</taxon>
        <taxon>Rhipiliopsideae</taxon>
        <taxon>Callipsygma</taxon>
    </lineage>
</organism>
<dbReference type="Gene3D" id="2.40.30.10">
    <property type="entry name" value="Translation factors"/>
    <property type="match status" value="2"/>
</dbReference>
<dbReference type="PRINTS" id="PR00315">
    <property type="entry name" value="ELONGATNFCT"/>
</dbReference>
<dbReference type="EMBL" id="MH591105">
    <property type="protein sequence ID" value="AYC64989.1"/>
    <property type="molecule type" value="Genomic_DNA"/>
</dbReference>
<dbReference type="InterPro" id="IPR050055">
    <property type="entry name" value="EF-Tu_GTPase"/>
</dbReference>
<dbReference type="PANTHER" id="PTHR43721:SF5">
    <property type="entry name" value="ELONGATION FACTOR TU, CHLOROPLASTIC"/>
    <property type="match status" value="1"/>
</dbReference>
<dbReference type="PANTHER" id="PTHR43721">
    <property type="entry name" value="ELONGATION FACTOR TU-RELATED"/>
    <property type="match status" value="1"/>
</dbReference>
<comment type="similarity">
    <text evidence="3 11 12">Belongs to the TRAFAC class translation factor GTPase superfamily. Classic translation factor GTPase family. EF-Tu/EF-1A subfamily.</text>
</comment>
<protein>
    <recommendedName>
        <fullName evidence="4 11">Elongation factor Tu, chloroplastic</fullName>
        <shortName evidence="11">EF-Tu</shortName>
        <ecNumber evidence="11">3.6.5.3</ecNumber>
    </recommendedName>
</protein>
<dbReference type="InterPro" id="IPR000795">
    <property type="entry name" value="T_Tr_GTP-bd_dom"/>
</dbReference>
<dbReference type="PROSITE" id="PS51722">
    <property type="entry name" value="G_TR_2"/>
    <property type="match status" value="1"/>
</dbReference>
<dbReference type="NCBIfam" id="NF000766">
    <property type="entry name" value="PRK00049.1"/>
    <property type="match status" value="1"/>
</dbReference>
<dbReference type="PROSITE" id="PS00301">
    <property type="entry name" value="G_TR_1"/>
    <property type="match status" value="1"/>
</dbReference>
<dbReference type="FunFam" id="3.40.50.300:FF:000003">
    <property type="entry name" value="Elongation factor Tu"/>
    <property type="match status" value="1"/>
</dbReference>
<feature type="binding site" evidence="11">
    <location>
        <begin position="19"/>
        <end position="26"/>
    </location>
    <ligand>
        <name>GTP</name>
        <dbReference type="ChEBI" id="CHEBI:37565"/>
    </ligand>
</feature>
<feature type="binding site" evidence="11">
    <location>
        <begin position="136"/>
        <end position="139"/>
    </location>
    <ligand>
        <name>GTP</name>
        <dbReference type="ChEBI" id="CHEBI:37565"/>
    </ligand>
</feature>
<evidence type="ECO:0000256" key="8">
    <source>
        <dbReference type="ARBA" id="ARBA00022801"/>
    </source>
</evidence>
<keyword evidence="14" id="KW-0150">Chloroplast</keyword>
<dbReference type="InterPro" id="IPR005225">
    <property type="entry name" value="Small_GTP-bd"/>
</dbReference>
<dbReference type="SUPFAM" id="SSF50465">
    <property type="entry name" value="EF-Tu/eEF-1alpha/eIF2-gamma C-terminal domain"/>
    <property type="match status" value="1"/>
</dbReference>
<dbReference type="NCBIfam" id="TIGR00485">
    <property type="entry name" value="EF-Tu"/>
    <property type="match status" value="1"/>
</dbReference>
<dbReference type="HAMAP" id="MF_00118_B">
    <property type="entry name" value="EF_Tu_B"/>
    <property type="match status" value="1"/>
</dbReference>
<dbReference type="GO" id="GO:0070125">
    <property type="term" value="P:mitochondrial translational elongation"/>
    <property type="evidence" value="ECO:0007669"/>
    <property type="project" value="TreeGrafter"/>
</dbReference>
<dbReference type="InterPro" id="IPR004160">
    <property type="entry name" value="Transl_elong_EFTu/EF1A_C"/>
</dbReference>
<dbReference type="InterPro" id="IPR027417">
    <property type="entry name" value="P-loop_NTPase"/>
</dbReference>
<gene>
    <name evidence="11 14" type="primary">tufA</name>
</gene>
<dbReference type="Gene3D" id="3.40.50.300">
    <property type="entry name" value="P-loop containing nucleotide triphosphate hydrolases"/>
    <property type="match status" value="1"/>
</dbReference>
<evidence type="ECO:0000313" key="14">
    <source>
        <dbReference type="EMBL" id="AYC64989.1"/>
    </source>
</evidence>
<dbReference type="NCBIfam" id="NF009373">
    <property type="entry name" value="PRK12736.1"/>
    <property type="match status" value="1"/>
</dbReference>
<reference evidence="14" key="2">
    <citation type="journal article" date="2019" name="Mol. Phylogenet. Evol.">
        <title>Reassessment of the classification of bryopsidales (chlorophyta) based on chloroplast phylogenomic analyses.</title>
        <authorList>
            <person name="Cremen M.C."/>
            <person name="Leliaert F."/>
            <person name="West J."/>
            <person name="Lam D.W."/>
            <person name="Shimada S."/>
            <person name="Lopez-Bautista J.M."/>
            <person name="Verbruggen H."/>
        </authorList>
    </citation>
    <scope>NUCLEOTIDE SEQUENCE</scope>
</reference>
<dbReference type="InterPro" id="IPR004541">
    <property type="entry name" value="Transl_elong_EFTu/EF1A_bac/org"/>
</dbReference>
<dbReference type="AlphaFoldDB" id="A0A386AZX9"/>
<evidence type="ECO:0000256" key="4">
    <source>
        <dbReference type="ARBA" id="ARBA00021392"/>
    </source>
</evidence>
<feature type="binding site" evidence="11">
    <location>
        <position position="26"/>
    </location>
    <ligand>
        <name>Mg(2+)</name>
        <dbReference type="ChEBI" id="CHEBI:18420"/>
    </ligand>
</feature>
<dbReference type="GO" id="GO:0009507">
    <property type="term" value="C:chloroplast"/>
    <property type="evidence" value="ECO:0007669"/>
    <property type="project" value="UniProtKB-SubCell"/>
</dbReference>
<dbReference type="RefSeq" id="YP_009519106.1">
    <property type="nucleotide sequence ID" value="NC_039522.1"/>
</dbReference>
<dbReference type="SUPFAM" id="SSF52540">
    <property type="entry name" value="P-loop containing nucleoside triphosphate hydrolases"/>
    <property type="match status" value="1"/>
</dbReference>
<dbReference type="InterPro" id="IPR041709">
    <property type="entry name" value="EF-Tu_GTP-bd"/>
</dbReference>
<dbReference type="GO" id="GO:0005739">
    <property type="term" value="C:mitochondrion"/>
    <property type="evidence" value="ECO:0007669"/>
    <property type="project" value="TreeGrafter"/>
</dbReference>
<keyword evidence="6 11" id="KW-0547">Nucleotide-binding</keyword>
<comment type="catalytic activity">
    <reaction evidence="11">
        <text>GTP + H2O = GDP + phosphate + H(+)</text>
        <dbReference type="Rhea" id="RHEA:19669"/>
        <dbReference type="ChEBI" id="CHEBI:15377"/>
        <dbReference type="ChEBI" id="CHEBI:15378"/>
        <dbReference type="ChEBI" id="CHEBI:37565"/>
        <dbReference type="ChEBI" id="CHEBI:43474"/>
        <dbReference type="ChEBI" id="CHEBI:58189"/>
        <dbReference type="EC" id="3.6.5.3"/>
    </reaction>
</comment>
<dbReference type="GeneID" id="38278921"/>
<feature type="binding site" evidence="11">
    <location>
        <begin position="81"/>
        <end position="85"/>
    </location>
    <ligand>
        <name>GTP</name>
        <dbReference type="ChEBI" id="CHEBI:37565"/>
    </ligand>
</feature>
<evidence type="ECO:0000256" key="5">
    <source>
        <dbReference type="ARBA" id="ARBA00022640"/>
    </source>
</evidence>
<dbReference type="FunFam" id="2.40.30.10:FF:000001">
    <property type="entry name" value="Elongation factor Tu"/>
    <property type="match status" value="1"/>
</dbReference>
<keyword evidence="11" id="KW-0460">Magnesium</keyword>
<comment type="function">
    <text evidence="1 12">This protein promotes the GTP-dependent binding of aminoacyl-tRNA to the A-site of ribosomes during protein biosynthesis.</text>
</comment>
<dbReference type="GO" id="GO:0005525">
    <property type="term" value="F:GTP binding"/>
    <property type="evidence" value="ECO:0007669"/>
    <property type="project" value="UniProtKB-UniRule"/>
</dbReference>
<reference evidence="14" key="1">
    <citation type="submission" date="2018-07" db="EMBL/GenBank/DDBJ databases">
        <authorList>
            <person name="Quirk P.G."/>
            <person name="Krulwich T.A."/>
        </authorList>
    </citation>
    <scope>NUCLEOTIDE SEQUENCE</scope>
</reference>
<dbReference type="InterPro" id="IPR004161">
    <property type="entry name" value="EFTu-like_2"/>
</dbReference>
<dbReference type="InterPro" id="IPR031157">
    <property type="entry name" value="G_TR_CS"/>
</dbReference>
<evidence type="ECO:0000256" key="7">
    <source>
        <dbReference type="ARBA" id="ARBA00022768"/>
    </source>
</evidence>
<geneLocation type="chloroplast" evidence="14"/>
<evidence type="ECO:0000256" key="6">
    <source>
        <dbReference type="ARBA" id="ARBA00022741"/>
    </source>
</evidence>
<dbReference type="CDD" id="cd03697">
    <property type="entry name" value="EFTU_II"/>
    <property type="match status" value="1"/>
</dbReference>
<comment type="subcellular location">
    <subcellularLocation>
        <location evidence="2 11">Plastid</location>
        <location evidence="2 11">Chloroplast</location>
    </subcellularLocation>
</comment>
<evidence type="ECO:0000256" key="1">
    <source>
        <dbReference type="ARBA" id="ARBA00003982"/>
    </source>
</evidence>
<keyword evidence="11" id="KW-0479">Metal-binding</keyword>
<keyword evidence="5 14" id="KW-0934">Plastid</keyword>
<dbReference type="GO" id="GO:0000287">
    <property type="term" value="F:magnesium ion binding"/>
    <property type="evidence" value="ECO:0007669"/>
    <property type="project" value="UniProtKB-UniRule"/>
</dbReference>
<dbReference type="InterPro" id="IPR009001">
    <property type="entry name" value="Transl_elong_EF1A/Init_IF2_C"/>
</dbReference>
<sequence length="408" mass="45143">MAREKFERTKPHVNIGTIGHVDHGKTTLTAAITMTLATMGSAKAKSYTDIDSAPEEKARGITINTAHVEYETQKRHYAHVDCPGHADYVKNMITGAAQMDGAILVVSGADGPMPQTNEHLLLAQQIGVPAVVVFMNKVDQVNDLDLLELVELEIREALNRYNFPGDEITIVNGSAFLAVEELTANPSIKRGDNEWVDKIFELMDIIDKEIPIPQREIDKEFLMAIEDIVSITGRGTVATGRVERGKIKVGDIVQIIGLKETRETTVIGLEMFRKTLEETVAGDNVGILMRGIQKNEVERGMVLAKPGSITSHTRFEAQAYILKKIEGGRHTSFVSGYRPQFYMRTTDVTGKIESFKADDNSKMRMVMPGDRIKIIVELIEPIAIEYGMRFAIREGGRTVGAGIVSEIF</sequence>
<keyword evidence="7 11" id="KW-0251">Elongation factor</keyword>
<dbReference type="Pfam" id="PF03143">
    <property type="entry name" value="GTP_EFTU_D3"/>
    <property type="match status" value="1"/>
</dbReference>
<evidence type="ECO:0000256" key="2">
    <source>
        <dbReference type="ARBA" id="ARBA00004229"/>
    </source>
</evidence>
<dbReference type="NCBIfam" id="TIGR00231">
    <property type="entry name" value="small_GTP"/>
    <property type="match status" value="1"/>
</dbReference>
<accession>A0A386AZX9</accession>
<keyword evidence="10 11" id="KW-0342">GTP-binding</keyword>